<evidence type="ECO:0000313" key="3">
    <source>
        <dbReference type="Proteomes" id="UP000295075"/>
    </source>
</evidence>
<keyword evidence="1" id="KW-0812">Transmembrane</keyword>
<evidence type="ECO:0000313" key="2">
    <source>
        <dbReference type="EMBL" id="TDC27361.1"/>
    </source>
</evidence>
<feature type="transmembrane region" description="Helical" evidence="1">
    <location>
        <begin position="136"/>
        <end position="155"/>
    </location>
</feature>
<organism evidence="2 3">
    <name type="scientific">Kribbella albertanoniae</name>
    <dbReference type="NCBI Taxonomy" id="1266829"/>
    <lineage>
        <taxon>Bacteria</taxon>
        <taxon>Bacillati</taxon>
        <taxon>Actinomycetota</taxon>
        <taxon>Actinomycetes</taxon>
        <taxon>Propionibacteriales</taxon>
        <taxon>Kribbellaceae</taxon>
        <taxon>Kribbella</taxon>
    </lineage>
</organism>
<gene>
    <name evidence="2" type="ORF">E1261_20860</name>
</gene>
<dbReference type="AlphaFoldDB" id="A0A4R4PXQ6"/>
<keyword evidence="1" id="KW-1133">Transmembrane helix</keyword>
<keyword evidence="3" id="KW-1185">Reference proteome</keyword>
<name>A0A4R4PXQ6_9ACTN</name>
<evidence type="ECO:0000256" key="1">
    <source>
        <dbReference type="SAM" id="Phobius"/>
    </source>
</evidence>
<feature type="transmembrane region" description="Helical" evidence="1">
    <location>
        <begin position="72"/>
        <end position="89"/>
    </location>
</feature>
<dbReference type="RefSeq" id="WP_132408923.1">
    <property type="nucleotide sequence ID" value="NZ_SMKA01000095.1"/>
</dbReference>
<feature type="transmembrane region" description="Helical" evidence="1">
    <location>
        <begin position="261"/>
        <end position="285"/>
    </location>
</feature>
<dbReference type="Proteomes" id="UP000295075">
    <property type="component" value="Unassembled WGS sequence"/>
</dbReference>
<feature type="transmembrane region" description="Helical" evidence="1">
    <location>
        <begin position="233"/>
        <end position="255"/>
    </location>
</feature>
<feature type="transmembrane region" description="Helical" evidence="1">
    <location>
        <begin position="167"/>
        <end position="187"/>
    </location>
</feature>
<keyword evidence="1" id="KW-0472">Membrane</keyword>
<feature type="transmembrane region" description="Helical" evidence="1">
    <location>
        <begin position="193"/>
        <end position="221"/>
    </location>
</feature>
<proteinExistence type="predicted"/>
<accession>A0A4R4PXQ6</accession>
<dbReference type="EMBL" id="SMKA01000095">
    <property type="protein sequence ID" value="TDC27361.1"/>
    <property type="molecule type" value="Genomic_DNA"/>
</dbReference>
<dbReference type="OrthoDB" id="3688063at2"/>
<reference evidence="2 3" key="1">
    <citation type="submission" date="2019-03" db="EMBL/GenBank/DDBJ databases">
        <title>Draft genome sequences of novel Actinobacteria.</title>
        <authorList>
            <person name="Sahin N."/>
            <person name="Ay H."/>
            <person name="Saygin H."/>
        </authorList>
    </citation>
    <scope>NUCLEOTIDE SEQUENCE [LARGE SCALE GENOMIC DNA]</scope>
    <source>
        <strain evidence="2 3">JCM 30547</strain>
    </source>
</reference>
<comment type="caution">
    <text evidence="2">The sequence shown here is derived from an EMBL/GenBank/DDBJ whole genome shotgun (WGS) entry which is preliminary data.</text>
</comment>
<feature type="transmembrane region" description="Helical" evidence="1">
    <location>
        <begin position="109"/>
        <end position="130"/>
    </location>
</feature>
<feature type="transmembrane region" description="Helical" evidence="1">
    <location>
        <begin position="34"/>
        <end position="52"/>
    </location>
</feature>
<sequence>MGARDVVLPWRAANQLYAPPRAPGEAKSAFDRIGFWRSAVGLVTVILVSLSFGKGPYSTVVEEGGGDLITNASFALIATVLCVAVIHAITRGAARRTLRAGTLRMLRSIALVILTVIVPVVAVPAIRAIYPDYPLSFPLLFLVCGPLVCTIFIRLGARRSGRSTGRFLLYFQLAVIAGLLALSTLGLKKDDLGAVLLVVAVGLPLSFWWIVYLFFLLYWIGRTVMWIGEVHPMLAPLAAVLIVLTAFVNKLLYYRADEIPYIWWMVMTSAGVVTTCALAVAEIAAQRKAGLHLTRGAEPVPSKLQP</sequence>
<protein>
    <submittedName>
        <fullName evidence="2">Uncharacterized protein</fullName>
    </submittedName>
</protein>